<evidence type="ECO:0000256" key="3">
    <source>
        <dbReference type="ARBA" id="ARBA00022527"/>
    </source>
</evidence>
<name>A0AAU9K492_9CILI</name>
<organism evidence="11 12">
    <name type="scientific">Blepharisma stoltei</name>
    <dbReference type="NCBI Taxonomy" id="1481888"/>
    <lineage>
        <taxon>Eukaryota</taxon>
        <taxon>Sar</taxon>
        <taxon>Alveolata</taxon>
        <taxon>Ciliophora</taxon>
        <taxon>Postciliodesmatophora</taxon>
        <taxon>Heterotrichea</taxon>
        <taxon>Heterotrichida</taxon>
        <taxon>Blepharismidae</taxon>
        <taxon>Blepharisma</taxon>
    </lineage>
</organism>
<protein>
    <recommendedName>
        <fullName evidence="13">Calcium-dependent protein kinase</fullName>
    </recommendedName>
</protein>
<keyword evidence="3" id="KW-0723">Serine/threonine-protein kinase</keyword>
<dbReference type="InterPro" id="IPR008271">
    <property type="entry name" value="Ser/Thr_kinase_AS"/>
</dbReference>
<dbReference type="InterPro" id="IPR011009">
    <property type="entry name" value="Kinase-like_dom_sf"/>
</dbReference>
<dbReference type="InterPro" id="IPR050205">
    <property type="entry name" value="CDPK_Ser/Thr_kinases"/>
</dbReference>
<dbReference type="PROSITE" id="PS50011">
    <property type="entry name" value="PROTEIN_KINASE_DOM"/>
    <property type="match status" value="1"/>
</dbReference>
<evidence type="ECO:0000256" key="8">
    <source>
        <dbReference type="ARBA" id="ARBA00024334"/>
    </source>
</evidence>
<sequence length="463" mass="52918">MGSASSSHIIDMPVDSGLAYTYKIGKQISTGNFGIVRQASLLNDPSQSFAIKTLQKSKIRAHPNYLFQEIDIIKKLDHPNIVKLYDVIEEPSCYHLVMEYCSGGELYDKISAQGNLDELETKRLIRQILLAVNHLHFNGIIHRDLKPENFLYEADQLKLIDFGLSTFYTSGTMKAMVGSPNYVSPEVLKSKYDLKCDIWAIGVITYVMLSGNFPFYGRNNKEIFSKIITGDYRFAESPWHNVSSCAKNFIRQLLVVKPKKRLSAFQALNHPWLQQVPKYVINSKFLLSLKEYNSACTFKKEILSLLARYLKSDEISDLNQIFFQINASCTGLITFEELSSSLEKVDSRLLDVKRIDIVKKLKFKEGKLKYSDFLASVICSKTILTDKRLKQIFKILDTEKNGFLTAESLIKSFSRFGKSKNKSDVEKLIEDAHPWIAGQVNFKEFKACIMPLFRSKSSWSCQF</sequence>
<evidence type="ECO:0000313" key="12">
    <source>
        <dbReference type="Proteomes" id="UP001162131"/>
    </source>
</evidence>
<evidence type="ECO:0000256" key="1">
    <source>
        <dbReference type="ARBA" id="ARBA00001946"/>
    </source>
</evidence>
<evidence type="ECO:0008006" key="13">
    <source>
        <dbReference type="Google" id="ProtNLM"/>
    </source>
</evidence>
<keyword evidence="6" id="KW-0418">Kinase</keyword>
<evidence type="ECO:0000256" key="6">
    <source>
        <dbReference type="ARBA" id="ARBA00022777"/>
    </source>
</evidence>
<dbReference type="GO" id="GO:0004674">
    <property type="term" value="F:protein serine/threonine kinase activity"/>
    <property type="evidence" value="ECO:0007669"/>
    <property type="project" value="UniProtKB-KW"/>
</dbReference>
<keyword evidence="5" id="KW-0547">Nucleotide-binding</keyword>
<evidence type="ECO:0000256" key="5">
    <source>
        <dbReference type="ARBA" id="ARBA00022741"/>
    </source>
</evidence>
<dbReference type="Gene3D" id="1.10.238.10">
    <property type="entry name" value="EF-hand"/>
    <property type="match status" value="2"/>
</dbReference>
<keyword evidence="12" id="KW-1185">Reference proteome</keyword>
<comment type="caution">
    <text evidence="11">The sequence shown here is derived from an EMBL/GenBank/DDBJ whole genome shotgun (WGS) entry which is preliminary data.</text>
</comment>
<dbReference type="Gene3D" id="1.10.510.10">
    <property type="entry name" value="Transferase(Phosphotransferase) domain 1"/>
    <property type="match status" value="1"/>
</dbReference>
<accession>A0AAU9K492</accession>
<dbReference type="GO" id="GO:0005509">
    <property type="term" value="F:calcium ion binding"/>
    <property type="evidence" value="ECO:0007669"/>
    <property type="project" value="InterPro"/>
</dbReference>
<keyword evidence="4" id="KW-0808">Transferase</keyword>
<dbReference type="Proteomes" id="UP001162131">
    <property type="component" value="Unassembled WGS sequence"/>
</dbReference>
<dbReference type="InterPro" id="IPR000719">
    <property type="entry name" value="Prot_kinase_dom"/>
</dbReference>
<evidence type="ECO:0000256" key="4">
    <source>
        <dbReference type="ARBA" id="ARBA00022679"/>
    </source>
</evidence>
<keyword evidence="7" id="KW-0067">ATP-binding</keyword>
<dbReference type="SMART" id="SM00220">
    <property type="entry name" value="S_TKc"/>
    <property type="match status" value="1"/>
</dbReference>
<dbReference type="PROSITE" id="PS50222">
    <property type="entry name" value="EF_HAND_2"/>
    <property type="match status" value="1"/>
</dbReference>
<dbReference type="SUPFAM" id="SSF47473">
    <property type="entry name" value="EF-hand"/>
    <property type="match status" value="1"/>
</dbReference>
<comment type="similarity">
    <text evidence="8">Belongs to the protein kinase superfamily. Ser/Thr protein kinase family. CDPK subfamily.</text>
</comment>
<proteinExistence type="inferred from homology"/>
<dbReference type="InterPro" id="IPR002048">
    <property type="entry name" value="EF_hand_dom"/>
</dbReference>
<evidence type="ECO:0000256" key="7">
    <source>
        <dbReference type="ARBA" id="ARBA00022840"/>
    </source>
</evidence>
<dbReference type="FunFam" id="1.10.510.10:FF:000571">
    <property type="entry name" value="Maternal embryonic leucine zipper kinase"/>
    <property type="match status" value="1"/>
</dbReference>
<dbReference type="CDD" id="cd05117">
    <property type="entry name" value="STKc_CAMK"/>
    <property type="match status" value="1"/>
</dbReference>
<feature type="domain" description="EF-hand" evidence="10">
    <location>
        <begin position="384"/>
        <end position="419"/>
    </location>
</feature>
<dbReference type="PROSITE" id="PS00108">
    <property type="entry name" value="PROTEIN_KINASE_ST"/>
    <property type="match status" value="1"/>
</dbReference>
<gene>
    <name evidence="11" type="ORF">BSTOLATCC_MIC53786</name>
</gene>
<dbReference type="CDD" id="cd00051">
    <property type="entry name" value="EFh"/>
    <property type="match status" value="1"/>
</dbReference>
<dbReference type="Pfam" id="PF00069">
    <property type="entry name" value="Pkinase"/>
    <property type="match status" value="1"/>
</dbReference>
<reference evidence="11" key="1">
    <citation type="submission" date="2021-09" db="EMBL/GenBank/DDBJ databases">
        <authorList>
            <consortium name="AG Swart"/>
            <person name="Singh M."/>
            <person name="Singh A."/>
            <person name="Seah K."/>
            <person name="Emmerich C."/>
        </authorList>
    </citation>
    <scope>NUCLEOTIDE SEQUENCE</scope>
    <source>
        <strain evidence="11">ATCC30299</strain>
    </source>
</reference>
<dbReference type="EMBL" id="CAJZBQ010000053">
    <property type="protein sequence ID" value="CAG9331723.1"/>
    <property type="molecule type" value="Genomic_DNA"/>
</dbReference>
<dbReference type="Gene3D" id="3.30.200.20">
    <property type="entry name" value="Phosphorylase Kinase, domain 1"/>
    <property type="match status" value="1"/>
</dbReference>
<comment type="subunit">
    <text evidence="2">Monomer.</text>
</comment>
<feature type="domain" description="Protein kinase" evidence="9">
    <location>
        <begin position="22"/>
        <end position="273"/>
    </location>
</feature>
<evidence type="ECO:0000313" key="11">
    <source>
        <dbReference type="EMBL" id="CAG9331723.1"/>
    </source>
</evidence>
<dbReference type="AlphaFoldDB" id="A0AAU9K492"/>
<dbReference type="SUPFAM" id="SSF56112">
    <property type="entry name" value="Protein kinase-like (PK-like)"/>
    <property type="match status" value="1"/>
</dbReference>
<dbReference type="InterPro" id="IPR011992">
    <property type="entry name" value="EF-hand-dom_pair"/>
</dbReference>
<dbReference type="PANTHER" id="PTHR24349">
    <property type="entry name" value="SERINE/THREONINE-PROTEIN KINASE"/>
    <property type="match status" value="1"/>
</dbReference>
<evidence type="ECO:0000259" key="10">
    <source>
        <dbReference type="PROSITE" id="PS50222"/>
    </source>
</evidence>
<evidence type="ECO:0000256" key="2">
    <source>
        <dbReference type="ARBA" id="ARBA00011245"/>
    </source>
</evidence>
<dbReference type="GO" id="GO:0005524">
    <property type="term" value="F:ATP binding"/>
    <property type="evidence" value="ECO:0007669"/>
    <property type="project" value="UniProtKB-KW"/>
</dbReference>
<comment type="cofactor">
    <cofactor evidence="1">
        <name>Mg(2+)</name>
        <dbReference type="ChEBI" id="CHEBI:18420"/>
    </cofactor>
</comment>
<evidence type="ECO:0000259" key="9">
    <source>
        <dbReference type="PROSITE" id="PS50011"/>
    </source>
</evidence>